<organism evidence="2 3">
    <name type="scientific">Gramella jeungdoensis</name>
    <dbReference type="NCBI Taxonomy" id="708091"/>
    <lineage>
        <taxon>Bacteria</taxon>
        <taxon>Pseudomonadati</taxon>
        <taxon>Bacteroidota</taxon>
        <taxon>Flavobacteriia</taxon>
        <taxon>Flavobacteriales</taxon>
        <taxon>Flavobacteriaceae</taxon>
        <taxon>Christiangramia</taxon>
    </lineage>
</organism>
<reference evidence="2" key="1">
    <citation type="submission" date="2022-06" db="EMBL/GenBank/DDBJ databases">
        <title>Gramella sediminis sp. nov., isolated from deep-sea sediment of the Indian Ocean.</title>
        <authorList>
            <person name="Yang L."/>
        </authorList>
    </citation>
    <scope>NUCLEOTIDE SEQUENCE</scope>
    <source>
        <strain evidence="2">HMD3159</strain>
    </source>
</reference>
<evidence type="ECO:0000313" key="2">
    <source>
        <dbReference type="EMBL" id="MCM8569192.1"/>
    </source>
</evidence>
<protein>
    <submittedName>
        <fullName evidence="2">Polysaccharide pyruvyl transferase family protein</fullName>
    </submittedName>
</protein>
<dbReference type="EMBL" id="JAMSCK010000002">
    <property type="protein sequence ID" value="MCM8569192.1"/>
    <property type="molecule type" value="Genomic_DNA"/>
</dbReference>
<comment type="caution">
    <text evidence="2">The sequence shown here is derived from an EMBL/GenBank/DDBJ whole genome shotgun (WGS) entry which is preliminary data.</text>
</comment>
<proteinExistence type="predicted"/>
<name>A0ABT0Z0F1_9FLAO</name>
<gene>
    <name evidence="2" type="ORF">NE848_07370</name>
</gene>
<dbReference type="RefSeq" id="WP_252111985.1">
    <property type="nucleotide sequence ID" value="NZ_JAMSCK010000002.1"/>
</dbReference>
<evidence type="ECO:0000313" key="3">
    <source>
        <dbReference type="Proteomes" id="UP001155077"/>
    </source>
</evidence>
<dbReference type="Proteomes" id="UP001155077">
    <property type="component" value="Unassembled WGS sequence"/>
</dbReference>
<sequence length="271" mass="31681">MGRNREKIPLFWWSEIKFLFKEKENYGDLLSAYIVEKVSGKEVKWVNPRKKWFQKTRLNYLAAGSIIHHANSKSIVWGSGIISWNIDLKPADYRLVRGPETYRKIKEAGMDCPKMYGDPALVLPKFFRPKVDKQFKLGIIPHYNDYMIVNDMYQNMTDVKVIDLMTLDIEKTTREILECEHCISSSLHGIIVSHAYGIPTVWVKFSDNVFGDDIKYRDYFQSVKIPQYSPLRMEKMIAKKDIINFINNSPSRISEEILRTVQDDIINTAPF</sequence>
<dbReference type="GO" id="GO:0016740">
    <property type="term" value="F:transferase activity"/>
    <property type="evidence" value="ECO:0007669"/>
    <property type="project" value="UniProtKB-KW"/>
</dbReference>
<feature type="domain" description="Polysaccharide pyruvyl transferase" evidence="1">
    <location>
        <begin position="49"/>
        <end position="203"/>
    </location>
</feature>
<dbReference type="Pfam" id="PF04230">
    <property type="entry name" value="PS_pyruv_trans"/>
    <property type="match status" value="1"/>
</dbReference>
<keyword evidence="2" id="KW-0808">Transferase</keyword>
<keyword evidence="3" id="KW-1185">Reference proteome</keyword>
<accession>A0ABT0Z0F1</accession>
<evidence type="ECO:0000259" key="1">
    <source>
        <dbReference type="Pfam" id="PF04230"/>
    </source>
</evidence>
<dbReference type="InterPro" id="IPR007345">
    <property type="entry name" value="Polysacch_pyruvyl_Trfase"/>
</dbReference>